<protein>
    <submittedName>
        <fullName evidence="2">Uncharacterized protein</fullName>
    </submittedName>
</protein>
<dbReference type="Proteomes" id="UP000826234">
    <property type="component" value="Unassembled WGS sequence"/>
</dbReference>
<evidence type="ECO:0000313" key="3">
    <source>
        <dbReference type="Proteomes" id="UP000826234"/>
    </source>
</evidence>
<keyword evidence="3" id="KW-1185">Reference proteome</keyword>
<organism evidence="2 3">
    <name type="scientific">Phrynosoma platyrhinos</name>
    <name type="common">Desert horned lizard</name>
    <dbReference type="NCBI Taxonomy" id="52577"/>
    <lineage>
        <taxon>Eukaryota</taxon>
        <taxon>Metazoa</taxon>
        <taxon>Chordata</taxon>
        <taxon>Craniata</taxon>
        <taxon>Vertebrata</taxon>
        <taxon>Euteleostomi</taxon>
        <taxon>Lepidosauria</taxon>
        <taxon>Squamata</taxon>
        <taxon>Bifurcata</taxon>
        <taxon>Unidentata</taxon>
        <taxon>Episquamata</taxon>
        <taxon>Toxicofera</taxon>
        <taxon>Iguania</taxon>
        <taxon>Phrynosomatidae</taxon>
        <taxon>Phrynosomatinae</taxon>
        <taxon>Phrynosoma</taxon>
    </lineage>
</organism>
<evidence type="ECO:0000313" key="2">
    <source>
        <dbReference type="EMBL" id="KAH0631694.1"/>
    </source>
</evidence>
<evidence type="ECO:0000256" key="1">
    <source>
        <dbReference type="SAM" id="MobiDB-lite"/>
    </source>
</evidence>
<reference evidence="2 3" key="1">
    <citation type="journal article" date="2022" name="Gigascience">
        <title>A chromosome-level genome assembly and annotation of the desert horned lizard, Phrynosoma platyrhinos, provides insight into chromosomal rearrangements among reptiles.</title>
        <authorList>
            <person name="Koochekian N."/>
            <person name="Ascanio A."/>
            <person name="Farleigh K."/>
            <person name="Card D.C."/>
            <person name="Schield D.R."/>
            <person name="Castoe T.A."/>
            <person name="Jezkova T."/>
        </authorList>
    </citation>
    <scope>NUCLEOTIDE SEQUENCE [LARGE SCALE GENOMIC DNA]</scope>
    <source>
        <strain evidence="2">NK-2021</strain>
    </source>
</reference>
<feature type="region of interest" description="Disordered" evidence="1">
    <location>
        <begin position="204"/>
        <end position="224"/>
    </location>
</feature>
<dbReference type="EMBL" id="JAIPUX010000035">
    <property type="protein sequence ID" value="KAH0631694.1"/>
    <property type="molecule type" value="Genomic_DNA"/>
</dbReference>
<gene>
    <name evidence="2" type="ORF">JD844_006151</name>
</gene>
<accession>A0ABQ7TPF4</accession>
<name>A0ABQ7TPF4_PHRPL</name>
<comment type="caution">
    <text evidence="2">The sequence shown here is derived from an EMBL/GenBank/DDBJ whole genome shotgun (WGS) entry which is preliminary data.</text>
</comment>
<sequence>MSAICSATSLPSISFSLSLSALSVCRIDFATVSLDFRNSSRALSAWKVIRNKGCQLNKRQRPGVMAAQVSLRRQQEMELRKQLAGQSVIARRYPGPGQTFERDQALQERNRLRTYQIVTWQPQDRRCTRALVSPGAYLDLLTCPGTAHDPTGNESAPRPCSHVCVWPSKGFIFSPLSEQQLQKEAAEALMVLQKALRSGSLLPTASSALPPSHSHLGQLRAQGA</sequence>
<proteinExistence type="predicted"/>